<keyword evidence="2" id="KW-0378">Hydrolase</keyword>
<feature type="domain" description="Glycosyl hydrolase family 13 catalytic" evidence="1">
    <location>
        <begin position="182"/>
        <end position="532"/>
    </location>
</feature>
<protein>
    <submittedName>
        <fullName evidence="2">Glycosidase</fullName>
    </submittedName>
</protein>
<dbReference type="PANTHER" id="PTHR10357:SF199">
    <property type="entry name" value="ALPHA AMYLASE CATALYTIC REGION"/>
    <property type="match status" value="1"/>
</dbReference>
<dbReference type="PANTHER" id="PTHR10357">
    <property type="entry name" value="ALPHA-AMYLASE FAMILY MEMBER"/>
    <property type="match status" value="1"/>
</dbReference>
<organism evidence="2 3">
    <name type="scientific">Thermosporothrix hazakensis</name>
    <dbReference type="NCBI Taxonomy" id="644383"/>
    <lineage>
        <taxon>Bacteria</taxon>
        <taxon>Bacillati</taxon>
        <taxon>Chloroflexota</taxon>
        <taxon>Ktedonobacteria</taxon>
        <taxon>Ktedonobacterales</taxon>
        <taxon>Thermosporotrichaceae</taxon>
        <taxon>Thermosporothrix</taxon>
    </lineage>
</organism>
<keyword evidence="2" id="KW-0326">Glycosidase</keyword>
<dbReference type="AlphaFoldDB" id="A0A326UJV6"/>
<accession>A0A326UJV6</accession>
<evidence type="ECO:0000313" key="2">
    <source>
        <dbReference type="EMBL" id="PZW32753.1"/>
    </source>
</evidence>
<gene>
    <name evidence="2" type="ORF">EI42_01845</name>
</gene>
<dbReference type="SMART" id="SM00642">
    <property type="entry name" value="Aamy"/>
    <property type="match status" value="1"/>
</dbReference>
<dbReference type="Gene3D" id="3.20.20.80">
    <property type="entry name" value="Glycosidases"/>
    <property type="match status" value="1"/>
</dbReference>
<reference evidence="2 3" key="1">
    <citation type="submission" date="2018-06" db="EMBL/GenBank/DDBJ databases">
        <title>Genomic Encyclopedia of Archaeal and Bacterial Type Strains, Phase II (KMG-II): from individual species to whole genera.</title>
        <authorList>
            <person name="Goeker M."/>
        </authorList>
    </citation>
    <scope>NUCLEOTIDE SEQUENCE [LARGE SCALE GENOMIC DNA]</scope>
    <source>
        <strain evidence="2 3">ATCC BAA-1881</strain>
    </source>
</reference>
<dbReference type="SUPFAM" id="SSF51011">
    <property type="entry name" value="Glycosyl hydrolase domain"/>
    <property type="match status" value="1"/>
</dbReference>
<dbReference type="SUPFAM" id="SSF51445">
    <property type="entry name" value="(Trans)glycosidases"/>
    <property type="match status" value="1"/>
</dbReference>
<evidence type="ECO:0000313" key="3">
    <source>
        <dbReference type="Proteomes" id="UP000248806"/>
    </source>
</evidence>
<dbReference type="InterPro" id="IPR017853">
    <property type="entry name" value="GH"/>
</dbReference>
<dbReference type="InterPro" id="IPR006047">
    <property type="entry name" value="GH13_cat_dom"/>
</dbReference>
<dbReference type="EMBL" id="QKUF01000004">
    <property type="protein sequence ID" value="PZW32753.1"/>
    <property type="molecule type" value="Genomic_DNA"/>
</dbReference>
<name>A0A326UJV6_THEHA</name>
<dbReference type="GO" id="GO:0005975">
    <property type="term" value="P:carbohydrate metabolic process"/>
    <property type="evidence" value="ECO:0007669"/>
    <property type="project" value="InterPro"/>
</dbReference>
<comment type="caution">
    <text evidence="2">The sequence shown here is derived from an EMBL/GenBank/DDBJ whole genome shotgun (WGS) entry which is preliminary data.</text>
</comment>
<keyword evidence="3" id="KW-1185">Reference proteome</keyword>
<dbReference type="Gene3D" id="3.90.400.10">
    <property type="entry name" value="Oligo-1,6-glucosidase, Domain 2"/>
    <property type="match status" value="1"/>
</dbReference>
<sequence>MPDISEQTTIEVETLNIASAPGDLPVPAIAERLLALRHQFRHDNTIVPLAPRPGQEVEVLAVSGEALPLERAALFYTTDGSQPESNAAVIPMERHHMSWDVQAGYLTYWRALIPAQPTPGIVRYRIGGWTHGTASSETPDVWAQDGQGYAFRRTGTQATTTFAFTVEEASLPAWVQNAVIYHIFLDRFRTSKPDGSFDENDDPQALHGGTLRGVTEALPYLQELGITCLWLSPLHPAETYHRYDVLDYFDVDPRLGSKEDLKELVERAHALGMRVMLDYVPSHTSWHHPAFLAAQQQRDAETYDWYTFEQWPDQYRSFLDLVPTLPSLRSDSKGARQHIIESALYWMREFGIDGFRLDHAIGHSMDYWTDLRHATHATSPDAFLLGEATDTPETLRNYRGKLDGILDFPLTSALRHTFALQDWSVQQFEQFLFAYEHFMADGPGRATFLDNHDMNRFLFLAGNSIERLKMAALCQFTLAGTPILYYGTEIGLTQRAAIEQVGDAEARRNMPWKRDEWNLDLLAFYQALIQIRRTTPLLAHGKRRLLHLSDACYAYLRSGEEQPAEGDVLTVFNLSDSPREIPVPIAQLRCLLATAETPKLHCDGQETRITLAPQSAAAFQVAR</sequence>
<proteinExistence type="predicted"/>
<evidence type="ECO:0000259" key="1">
    <source>
        <dbReference type="SMART" id="SM00642"/>
    </source>
</evidence>
<dbReference type="Pfam" id="PF00128">
    <property type="entry name" value="Alpha-amylase"/>
    <property type="match status" value="1"/>
</dbReference>
<dbReference type="InterPro" id="IPR045857">
    <property type="entry name" value="O16G_dom_2"/>
</dbReference>
<dbReference type="Proteomes" id="UP000248806">
    <property type="component" value="Unassembled WGS sequence"/>
</dbReference>
<dbReference type="OrthoDB" id="9805159at2"/>
<dbReference type="GO" id="GO:0016798">
    <property type="term" value="F:hydrolase activity, acting on glycosyl bonds"/>
    <property type="evidence" value="ECO:0007669"/>
    <property type="project" value="UniProtKB-KW"/>
</dbReference>